<comment type="caution">
    <text evidence="9">The sequence shown here is derived from an EMBL/GenBank/DDBJ whole genome shotgun (WGS) entry which is preliminary data.</text>
</comment>
<keyword evidence="5 7" id="KW-1133">Transmembrane helix</keyword>
<feature type="domain" description="Major facilitator superfamily (MFS) profile" evidence="8">
    <location>
        <begin position="14"/>
        <end position="404"/>
    </location>
</feature>
<feature type="transmembrane region" description="Helical" evidence="7">
    <location>
        <begin position="15"/>
        <end position="38"/>
    </location>
</feature>
<evidence type="ECO:0000256" key="1">
    <source>
        <dbReference type="ARBA" id="ARBA00004141"/>
    </source>
</evidence>
<comment type="subcellular location">
    <subcellularLocation>
        <location evidence="1">Membrane</location>
        <topology evidence="1">Multi-pass membrane protein</topology>
    </subcellularLocation>
</comment>
<reference evidence="9 10" key="1">
    <citation type="submission" date="2019-07" db="EMBL/GenBank/DDBJ databases">
        <title>Whole genome shotgun sequence of Deinococcus cellulosilyticus NBRC 106333.</title>
        <authorList>
            <person name="Hosoyama A."/>
            <person name="Uohara A."/>
            <person name="Ohji S."/>
            <person name="Ichikawa N."/>
        </authorList>
    </citation>
    <scope>NUCLEOTIDE SEQUENCE [LARGE SCALE GENOMIC DNA]</scope>
    <source>
        <strain evidence="9 10">NBRC 106333</strain>
    </source>
</reference>
<dbReference type="GO" id="GO:0022857">
    <property type="term" value="F:transmembrane transporter activity"/>
    <property type="evidence" value="ECO:0007669"/>
    <property type="project" value="InterPro"/>
</dbReference>
<dbReference type="EMBL" id="BJXB01000014">
    <property type="protein sequence ID" value="GEM47636.1"/>
    <property type="molecule type" value="Genomic_DNA"/>
</dbReference>
<evidence type="ECO:0000256" key="2">
    <source>
        <dbReference type="ARBA" id="ARBA00007520"/>
    </source>
</evidence>
<dbReference type="InterPro" id="IPR011701">
    <property type="entry name" value="MFS"/>
</dbReference>
<keyword evidence="4 7" id="KW-0812">Transmembrane</keyword>
<dbReference type="InterPro" id="IPR001958">
    <property type="entry name" value="Tet-R_TetA/multi-R_MdtG-like"/>
</dbReference>
<evidence type="ECO:0000256" key="3">
    <source>
        <dbReference type="ARBA" id="ARBA00022448"/>
    </source>
</evidence>
<evidence type="ECO:0000256" key="7">
    <source>
        <dbReference type="SAM" id="Phobius"/>
    </source>
</evidence>
<sequence length="413" mass="44043">MTDPQHTSPRHRHALLFLFISAFLGSLGFTLVAPVLPFLVSRYITDQNQLAVTIGWLTISYSLCSFFAAPVLGALSDRYGRRPVLLLSLLGSAIGYLIFGWGGALWVLFLGRIIDGLTAGNFSAIFGYLADVTKPEERGKYFGIMGAVFGSGFIIGPAVGGLASHISLEAPFYLAAAVTFLNVLWGFFFLPESHRKEHRVDIHFKQLNPFTQIAGLFQIPSIRMLLIAGVLFMIPFVMMQTTFAVLVKDTLHWGPDQTSLAFVMVGISDIVVQGLLLGLMIRLMGESGVALLGLTLSLLSLVGIALLPWYPSGWLVYVSITAFAIGEGVFGASLGSLTSKAAGPTAQGRVQGGSQALNALSQVVSPGLAGQLYSRVGHSAPYWTGAVMVLLGALALGTQLGSKTLVQTEASET</sequence>
<evidence type="ECO:0000259" key="8">
    <source>
        <dbReference type="PROSITE" id="PS50850"/>
    </source>
</evidence>
<feature type="transmembrane region" description="Helical" evidence="7">
    <location>
        <begin position="50"/>
        <end position="72"/>
    </location>
</feature>
<dbReference type="InterPro" id="IPR020846">
    <property type="entry name" value="MFS_dom"/>
</dbReference>
<keyword evidence="3" id="KW-0813">Transport</keyword>
<feature type="transmembrane region" description="Helical" evidence="7">
    <location>
        <begin position="259"/>
        <end position="281"/>
    </location>
</feature>
<organism evidence="9 10">
    <name type="scientific">Deinococcus cellulosilyticus (strain DSM 18568 / NBRC 106333 / KACC 11606 / 5516J-15)</name>
    <dbReference type="NCBI Taxonomy" id="1223518"/>
    <lineage>
        <taxon>Bacteria</taxon>
        <taxon>Thermotogati</taxon>
        <taxon>Deinococcota</taxon>
        <taxon>Deinococci</taxon>
        <taxon>Deinococcales</taxon>
        <taxon>Deinococcaceae</taxon>
        <taxon>Deinococcus</taxon>
    </lineage>
</organism>
<feature type="transmembrane region" description="Helical" evidence="7">
    <location>
        <begin position="172"/>
        <end position="190"/>
    </location>
</feature>
<gene>
    <name evidence="9" type="ORF">DC3_32710</name>
</gene>
<name>A0A511N5C6_DEIC1</name>
<dbReference type="GO" id="GO:0016020">
    <property type="term" value="C:membrane"/>
    <property type="evidence" value="ECO:0007669"/>
    <property type="project" value="UniProtKB-SubCell"/>
</dbReference>
<keyword evidence="10" id="KW-1185">Reference proteome</keyword>
<dbReference type="SUPFAM" id="SSF103473">
    <property type="entry name" value="MFS general substrate transporter"/>
    <property type="match status" value="1"/>
</dbReference>
<evidence type="ECO:0000256" key="4">
    <source>
        <dbReference type="ARBA" id="ARBA00022692"/>
    </source>
</evidence>
<dbReference type="PROSITE" id="PS50850">
    <property type="entry name" value="MFS"/>
    <property type="match status" value="1"/>
</dbReference>
<evidence type="ECO:0000256" key="6">
    <source>
        <dbReference type="ARBA" id="ARBA00023136"/>
    </source>
</evidence>
<dbReference type="AlphaFoldDB" id="A0A511N5C6"/>
<accession>A0A511N5C6</accession>
<keyword evidence="6 7" id="KW-0472">Membrane</keyword>
<dbReference type="Proteomes" id="UP000321306">
    <property type="component" value="Unassembled WGS sequence"/>
</dbReference>
<feature type="transmembrane region" description="Helical" evidence="7">
    <location>
        <begin position="314"/>
        <end position="335"/>
    </location>
</feature>
<dbReference type="InterPro" id="IPR005829">
    <property type="entry name" value="Sugar_transporter_CS"/>
</dbReference>
<dbReference type="Pfam" id="PF07690">
    <property type="entry name" value="MFS_1"/>
    <property type="match status" value="1"/>
</dbReference>
<protein>
    <submittedName>
        <fullName evidence="9">Tetracycline resistance MFS efflux pump</fullName>
    </submittedName>
</protein>
<dbReference type="RefSeq" id="WP_146886038.1">
    <property type="nucleotide sequence ID" value="NZ_BJXB01000014.1"/>
</dbReference>
<feature type="transmembrane region" description="Helical" evidence="7">
    <location>
        <begin position="380"/>
        <end position="397"/>
    </location>
</feature>
<dbReference type="Gene3D" id="1.20.1250.20">
    <property type="entry name" value="MFS general substrate transporter like domains"/>
    <property type="match status" value="1"/>
</dbReference>
<comment type="similarity">
    <text evidence="2">Belongs to the major facilitator superfamily. TCR/Tet family.</text>
</comment>
<dbReference type="PANTHER" id="PTHR23504:SF15">
    <property type="entry name" value="MAJOR FACILITATOR SUPERFAMILY (MFS) PROFILE DOMAIN-CONTAINING PROTEIN"/>
    <property type="match status" value="1"/>
</dbReference>
<feature type="transmembrane region" description="Helical" evidence="7">
    <location>
        <begin position="288"/>
        <end position="308"/>
    </location>
</feature>
<dbReference type="PROSITE" id="PS00216">
    <property type="entry name" value="SUGAR_TRANSPORT_1"/>
    <property type="match status" value="1"/>
</dbReference>
<feature type="transmembrane region" description="Helical" evidence="7">
    <location>
        <begin position="141"/>
        <end position="166"/>
    </location>
</feature>
<evidence type="ECO:0000313" key="10">
    <source>
        <dbReference type="Proteomes" id="UP000321306"/>
    </source>
</evidence>
<feature type="transmembrane region" description="Helical" evidence="7">
    <location>
        <begin position="109"/>
        <end position="129"/>
    </location>
</feature>
<proteinExistence type="inferred from homology"/>
<evidence type="ECO:0000313" key="9">
    <source>
        <dbReference type="EMBL" id="GEM47636.1"/>
    </source>
</evidence>
<feature type="transmembrane region" description="Helical" evidence="7">
    <location>
        <begin position="84"/>
        <end position="103"/>
    </location>
</feature>
<dbReference type="PANTHER" id="PTHR23504">
    <property type="entry name" value="MAJOR FACILITATOR SUPERFAMILY DOMAIN-CONTAINING PROTEIN 10"/>
    <property type="match status" value="1"/>
</dbReference>
<dbReference type="InterPro" id="IPR036259">
    <property type="entry name" value="MFS_trans_sf"/>
</dbReference>
<dbReference type="PRINTS" id="PR01035">
    <property type="entry name" value="TCRTETA"/>
</dbReference>
<evidence type="ECO:0000256" key="5">
    <source>
        <dbReference type="ARBA" id="ARBA00022989"/>
    </source>
</evidence>
<dbReference type="OrthoDB" id="9793283at2"/>
<feature type="transmembrane region" description="Helical" evidence="7">
    <location>
        <begin position="225"/>
        <end position="247"/>
    </location>
</feature>